<dbReference type="SMART" id="SM00342">
    <property type="entry name" value="HTH_ARAC"/>
    <property type="match status" value="1"/>
</dbReference>
<dbReference type="PANTHER" id="PTHR47893:SF1">
    <property type="entry name" value="REGULATORY PROTEIN PCHR"/>
    <property type="match status" value="1"/>
</dbReference>
<dbReference type="InterPro" id="IPR020449">
    <property type="entry name" value="Tscrpt_reg_AraC-type_HTH"/>
</dbReference>
<evidence type="ECO:0000256" key="1">
    <source>
        <dbReference type="ARBA" id="ARBA00023015"/>
    </source>
</evidence>
<dbReference type="GO" id="GO:0003700">
    <property type="term" value="F:DNA-binding transcription factor activity"/>
    <property type="evidence" value="ECO:0007669"/>
    <property type="project" value="InterPro"/>
</dbReference>
<dbReference type="PROSITE" id="PS01124">
    <property type="entry name" value="HTH_ARAC_FAMILY_2"/>
    <property type="match status" value="1"/>
</dbReference>
<keyword evidence="1" id="KW-0805">Transcription regulation</keyword>
<proteinExistence type="predicted"/>
<dbReference type="InterPro" id="IPR053142">
    <property type="entry name" value="PchR_regulatory_protein"/>
</dbReference>
<dbReference type="InterPro" id="IPR018060">
    <property type="entry name" value="HTH_AraC"/>
</dbReference>
<name>A0A1C0TQE8_9GAMM</name>
<dbReference type="InterPro" id="IPR018062">
    <property type="entry name" value="HTH_AraC-typ_CS"/>
</dbReference>
<dbReference type="RefSeq" id="WP_065790542.1">
    <property type="nucleotide sequence ID" value="NZ_MAUJ01000003.1"/>
</dbReference>
<dbReference type="PRINTS" id="PR00032">
    <property type="entry name" value="HTHARAC"/>
</dbReference>
<dbReference type="InterPro" id="IPR009057">
    <property type="entry name" value="Homeodomain-like_sf"/>
</dbReference>
<organism evidence="5 6">
    <name type="scientific">Pseudoalteromonas luteoviolacea</name>
    <dbReference type="NCBI Taxonomy" id="43657"/>
    <lineage>
        <taxon>Bacteria</taxon>
        <taxon>Pseudomonadati</taxon>
        <taxon>Pseudomonadota</taxon>
        <taxon>Gammaproteobacteria</taxon>
        <taxon>Alteromonadales</taxon>
        <taxon>Pseudoalteromonadaceae</taxon>
        <taxon>Pseudoalteromonas</taxon>
    </lineage>
</organism>
<dbReference type="PROSITE" id="PS00041">
    <property type="entry name" value="HTH_ARAC_FAMILY_1"/>
    <property type="match status" value="1"/>
</dbReference>
<dbReference type="Gene3D" id="1.10.10.60">
    <property type="entry name" value="Homeodomain-like"/>
    <property type="match status" value="2"/>
</dbReference>
<protein>
    <recommendedName>
        <fullName evidence="4">HTH araC/xylS-type domain-containing protein</fullName>
    </recommendedName>
</protein>
<evidence type="ECO:0000256" key="2">
    <source>
        <dbReference type="ARBA" id="ARBA00023125"/>
    </source>
</evidence>
<accession>A0A1C0TQE8</accession>
<evidence type="ECO:0000256" key="3">
    <source>
        <dbReference type="ARBA" id="ARBA00023163"/>
    </source>
</evidence>
<dbReference type="EMBL" id="MAUJ01000003">
    <property type="protein sequence ID" value="OCQ21172.1"/>
    <property type="molecule type" value="Genomic_DNA"/>
</dbReference>
<evidence type="ECO:0000259" key="4">
    <source>
        <dbReference type="PROSITE" id="PS01124"/>
    </source>
</evidence>
<feature type="domain" description="HTH araC/xylS-type" evidence="4">
    <location>
        <begin position="223"/>
        <end position="321"/>
    </location>
</feature>
<keyword evidence="3" id="KW-0804">Transcription</keyword>
<dbReference type="OrthoDB" id="6397815at2"/>
<gene>
    <name evidence="5" type="ORF">A7985_11090</name>
</gene>
<sequence>MKEMTVDSFLCFDLPPVAACDQLSRSCDSVFALPDEYGHGKSFCFSYSENSTLQISDLYFYQDIKLTNGRGPLYGALFVLEGTLSIEIQGIEQQVVPKGHACIFMLGSQTCGCSYSAGHSKIINYTLGSTLMGELAAQYVWGGGNTSCETDKGNEPPKLVRIPINAEIKSLLTQIYQCELPSKSLKLLIQAKMLELMTALFALYEQQKSRFKSIKHGDLLAVYKAAEYLEVNMQNPPSIITLAKVVGINDNKLKKQFKLVYGNTVYGYLARLRINKAAKLLHQTELPVSQIALSVGFKHGGHFAKSFKATFSMSPSEYRKNMNGNR</sequence>
<evidence type="ECO:0000313" key="6">
    <source>
        <dbReference type="Proteomes" id="UP000093366"/>
    </source>
</evidence>
<dbReference type="AlphaFoldDB" id="A0A1C0TQE8"/>
<evidence type="ECO:0000313" key="5">
    <source>
        <dbReference type="EMBL" id="OCQ21172.1"/>
    </source>
</evidence>
<dbReference type="GO" id="GO:0043565">
    <property type="term" value="F:sequence-specific DNA binding"/>
    <property type="evidence" value="ECO:0007669"/>
    <property type="project" value="InterPro"/>
</dbReference>
<dbReference type="PANTHER" id="PTHR47893">
    <property type="entry name" value="REGULATORY PROTEIN PCHR"/>
    <property type="match status" value="1"/>
</dbReference>
<reference evidence="6" key="1">
    <citation type="submission" date="2016-07" db="EMBL/GenBank/DDBJ databases">
        <authorList>
            <person name="Florea S."/>
            <person name="Webb J.S."/>
            <person name="Jaromczyk J."/>
            <person name="Schardl C.L."/>
        </authorList>
    </citation>
    <scope>NUCLEOTIDE SEQUENCE [LARGE SCALE GENOMIC DNA]</scope>
    <source>
        <strain evidence="6">IPB1</strain>
    </source>
</reference>
<dbReference type="SUPFAM" id="SSF46689">
    <property type="entry name" value="Homeodomain-like"/>
    <property type="match status" value="1"/>
</dbReference>
<dbReference type="Pfam" id="PF12833">
    <property type="entry name" value="HTH_18"/>
    <property type="match status" value="1"/>
</dbReference>
<comment type="caution">
    <text evidence="5">The sequence shown here is derived from an EMBL/GenBank/DDBJ whole genome shotgun (WGS) entry which is preliminary data.</text>
</comment>
<dbReference type="Proteomes" id="UP000093366">
    <property type="component" value="Unassembled WGS sequence"/>
</dbReference>
<keyword evidence="2" id="KW-0238">DNA-binding</keyword>